<evidence type="ECO:0000313" key="3">
    <source>
        <dbReference type="EMBL" id="KFB38806.1"/>
    </source>
</evidence>
<feature type="compositionally biased region" description="Polar residues" evidence="1">
    <location>
        <begin position="1655"/>
        <end position="1680"/>
    </location>
</feature>
<feature type="compositionally biased region" description="Acidic residues" evidence="1">
    <location>
        <begin position="1277"/>
        <end position="1288"/>
    </location>
</feature>
<feature type="compositionally biased region" description="Basic and acidic residues" evidence="1">
    <location>
        <begin position="2405"/>
        <end position="2415"/>
    </location>
</feature>
<evidence type="ECO:0000256" key="1">
    <source>
        <dbReference type="SAM" id="MobiDB-lite"/>
    </source>
</evidence>
<feature type="compositionally biased region" description="Acidic residues" evidence="1">
    <location>
        <begin position="2283"/>
        <end position="2296"/>
    </location>
</feature>
<feature type="compositionally biased region" description="Low complexity" evidence="1">
    <location>
        <begin position="2028"/>
        <end position="2037"/>
    </location>
</feature>
<gene>
    <name evidence="3" type="ORF">ZHAS_00006289</name>
</gene>
<feature type="compositionally biased region" description="Basic and acidic residues" evidence="1">
    <location>
        <begin position="2047"/>
        <end position="2060"/>
    </location>
</feature>
<protein>
    <submittedName>
        <fullName evidence="3">AGAP000893-PA-like protein</fullName>
    </submittedName>
</protein>
<feature type="compositionally biased region" description="Acidic residues" evidence="1">
    <location>
        <begin position="2193"/>
        <end position="2206"/>
    </location>
</feature>
<feature type="compositionally biased region" description="Acidic residues" evidence="1">
    <location>
        <begin position="2448"/>
        <end position="2460"/>
    </location>
</feature>
<dbReference type="PROSITE" id="PS50184">
    <property type="entry name" value="VWFC_2"/>
    <property type="match status" value="2"/>
</dbReference>
<feature type="region of interest" description="Disordered" evidence="1">
    <location>
        <begin position="302"/>
        <end position="867"/>
    </location>
</feature>
<dbReference type="InterPro" id="IPR052624">
    <property type="entry name" value="CRIM1"/>
</dbReference>
<feature type="region of interest" description="Disordered" evidence="1">
    <location>
        <begin position="931"/>
        <end position="1290"/>
    </location>
</feature>
<feature type="compositionally biased region" description="Basic and acidic residues" evidence="1">
    <location>
        <begin position="1772"/>
        <end position="1785"/>
    </location>
</feature>
<feature type="compositionally biased region" description="Acidic residues" evidence="1">
    <location>
        <begin position="1796"/>
        <end position="1805"/>
    </location>
</feature>
<evidence type="ECO:0000313" key="5">
    <source>
        <dbReference type="Proteomes" id="UP000030765"/>
    </source>
</evidence>
<feature type="compositionally biased region" description="Polar residues" evidence="1">
    <location>
        <begin position="1575"/>
        <end position="1584"/>
    </location>
</feature>
<feature type="compositionally biased region" description="Polar residues" evidence="1">
    <location>
        <begin position="2619"/>
        <end position="2635"/>
    </location>
</feature>
<feature type="compositionally biased region" description="Basic and acidic residues" evidence="1">
    <location>
        <begin position="651"/>
        <end position="670"/>
    </location>
</feature>
<feature type="compositionally biased region" description="Acidic residues" evidence="1">
    <location>
        <begin position="1000"/>
        <end position="1021"/>
    </location>
</feature>
<feature type="compositionally biased region" description="Polar residues" evidence="1">
    <location>
        <begin position="2507"/>
        <end position="2536"/>
    </location>
</feature>
<accession>A0A084VLG2</accession>
<feature type="compositionally biased region" description="Low complexity" evidence="1">
    <location>
        <begin position="2595"/>
        <end position="2618"/>
    </location>
</feature>
<feature type="compositionally biased region" description="Basic and acidic residues" evidence="1">
    <location>
        <begin position="419"/>
        <end position="443"/>
    </location>
</feature>
<feature type="compositionally biased region" description="Acidic residues" evidence="1">
    <location>
        <begin position="2676"/>
        <end position="2686"/>
    </location>
</feature>
<feature type="compositionally biased region" description="Basic and acidic residues" evidence="1">
    <location>
        <begin position="771"/>
        <end position="804"/>
    </location>
</feature>
<feature type="compositionally biased region" description="Polar residues" evidence="1">
    <location>
        <begin position="1737"/>
        <end position="1749"/>
    </location>
</feature>
<feature type="compositionally biased region" description="Low complexity" evidence="1">
    <location>
        <begin position="316"/>
        <end position="333"/>
    </location>
</feature>
<feature type="compositionally biased region" description="Polar residues" evidence="1">
    <location>
        <begin position="824"/>
        <end position="837"/>
    </location>
</feature>
<dbReference type="Proteomes" id="UP000030765">
    <property type="component" value="Unassembled WGS sequence"/>
</dbReference>
<feature type="compositionally biased region" description="Low complexity" evidence="1">
    <location>
        <begin position="963"/>
        <end position="999"/>
    </location>
</feature>
<feature type="compositionally biased region" description="Basic and acidic residues" evidence="1">
    <location>
        <begin position="567"/>
        <end position="578"/>
    </location>
</feature>
<feature type="region of interest" description="Disordered" evidence="1">
    <location>
        <begin position="1329"/>
        <end position="2750"/>
    </location>
</feature>
<feature type="compositionally biased region" description="Polar residues" evidence="1">
    <location>
        <begin position="1043"/>
        <end position="1056"/>
    </location>
</feature>
<dbReference type="GO" id="GO:0005886">
    <property type="term" value="C:plasma membrane"/>
    <property type="evidence" value="ECO:0007669"/>
    <property type="project" value="TreeGrafter"/>
</dbReference>
<dbReference type="STRING" id="74873.A0A084VLG2"/>
<dbReference type="VEuPathDB" id="VectorBase:ASIS021496"/>
<dbReference type="VEuPathDB" id="VectorBase:ASIC006289"/>
<feature type="compositionally biased region" description="Basic and acidic residues" evidence="1">
    <location>
        <begin position="397"/>
        <end position="409"/>
    </location>
</feature>
<dbReference type="OMA" id="KAIIHVD"/>
<feature type="compositionally biased region" description="Acidic residues" evidence="1">
    <location>
        <begin position="591"/>
        <end position="602"/>
    </location>
</feature>
<name>A0A084VLG2_ANOSI</name>
<feature type="compositionally biased region" description="Polar residues" evidence="1">
    <location>
        <begin position="1436"/>
        <end position="1449"/>
    </location>
</feature>
<proteinExistence type="predicted"/>
<feature type="compositionally biased region" description="Acidic residues" evidence="1">
    <location>
        <begin position="368"/>
        <end position="379"/>
    </location>
</feature>
<feature type="compositionally biased region" description="Polar residues" evidence="1">
    <location>
        <begin position="1063"/>
        <end position="1085"/>
    </location>
</feature>
<dbReference type="OrthoDB" id="10068079at2759"/>
<feature type="compositionally biased region" description="Basic and acidic residues" evidence="1">
    <location>
        <begin position="483"/>
        <end position="493"/>
    </location>
</feature>
<feature type="compositionally biased region" description="Basic and acidic residues" evidence="1">
    <location>
        <begin position="1225"/>
        <end position="1272"/>
    </location>
</feature>
<feature type="compositionally biased region" description="Basic and acidic residues" evidence="1">
    <location>
        <begin position="948"/>
        <end position="962"/>
    </location>
</feature>
<feature type="compositionally biased region" description="Basic and acidic residues" evidence="1">
    <location>
        <begin position="1387"/>
        <end position="1413"/>
    </location>
</feature>
<feature type="compositionally biased region" description="Low complexity" evidence="1">
    <location>
        <begin position="525"/>
        <end position="545"/>
    </location>
</feature>
<evidence type="ECO:0000313" key="4">
    <source>
        <dbReference type="EnsemblMetazoa" id="ASIC006289-PA"/>
    </source>
</evidence>
<dbReference type="SMART" id="SM00214">
    <property type="entry name" value="VWC"/>
    <property type="match status" value="5"/>
</dbReference>
<dbReference type="SUPFAM" id="SSF57603">
    <property type="entry name" value="FnI-like domain"/>
    <property type="match status" value="6"/>
</dbReference>
<sequence>METYGESTGCYYNYNHYGEGDRIMTNEPCLNCTCHDRMLMCYLRVCPFTKAIGQDCTIEKREDQCCPVITCPAVEVQLLDHQTTASPSTALGGAATSEVGALDQYGCSISGRFYPEGAQVPSNPQKPCELCYCIRNMTTCVMQECTLHIDGCQPIYNKGVCCPVRYDCDHDKDTTPMLDDEFTTTVRPTPGFILTTTVSPSVSTDCVHNGETYADGALIMTDKPCEHCYCMRGDIVCAVQECGTPLENEGKNCVALPPAAGQCCPDKYMCDGGSAAPTTASSPVPTTSTPTVATTIADDVQEEQQKLGDDHEPSDDQGAPAAAQTTTSPADASKATTQKPFADIASDEKEDDDNDQQEQQHIVPQFEDTQEDDSEEEDAQVPSKTDDEQPATTGQPAKDDAQEPNKADDELPATTGQPAKDDVAQDHIPGHVGPHDHDEDKPEVGTTVSTASATVQPETTDKQETAEEGTTVTPAGATSAATERTETTDRAETANDSTTVAPSVDDSVFPVRAETTVKPETADESTVTPSVAVSSSTVHLSSESSTQGAAPKEPELTTAQPALVPTSDEKENEIGATHDEEESDKPSPSQDEQEQEENDDQQDATTPAADDERLDQASDVTGAPVPSDDEPASTVSAEKEPEQTTTSQREQPTKLDVTTEKKEPAHKADDVPQTPEDFVELPPAVIVTELPPAPISEVSTTEQTLAPPKDEILPNLPLEADSHVLADATTTEYAPAADDHKNEDDEQQSQYPVKVANDFDEPVEMNTVITPEKDEQKPHESVDDDQGTKQQEEVEHDHVEQEAHESDEDDSDEEPQSGDEHQQDLSPTTAKPVQSAVQPVDSENEDDNETEVDETPDKLFPESIPGEGDCLIEGVTYSNGENVPVTGKCQVACRCSNSITHCEPVRCDPAPNADCTAKNIPGECCPSYNCPEISSTTTETTADSNDSEDSKDSDSAAERDSVATESEASVSSSSTESSDTSPEAPSTASAVDSQSSTDSNNDEEDDESDKPSEAENDDWDLSSDVLKPLLTQSAVERDEEKNYTNFWNGNRPTTAEYNDVIVLSTSAPTTAKPVTTSSTASPMTTEDTDSDASKTTESTFEKQDEKDLTTTSRIPVDGKPVSAMEKEDDDKKQQDTGLPQVTDSAFEDVESTTVVAKDAEQSTVKEYSKPETSTDAFFDQQEEKERATTQRAFVTEDAETEAPAFVPEVYATTLKPLADIEKDEEQDRATTARPFEHPVDAATEKEFDSDDLSQKEQQAHDEIPSSTDRTDVKLATVDDDQASGDTELDTTTAKFSDAQFETVTEQEKPVPVTVYDHKRKQVVTTVAPTTLDDLENEIEQASTSAPSVALDEELTQKAQTQEEMKTTFGIPETTPSSSAMDTTSSKDQQDDKEASTTKEPEQAVPALDEKGVSDEQTEGSDEVAPTTAGPSKSDDSTQQVDKSTTVTPQKENDGSIVFRDEDEDTAEPIVKPTLDDDKPTKVVDEQVQLPAKVGEDSVPKPTKVADKDEDKTQPQIADEKDDDNLISPIGGAEQDGGIHFPQEKEKPIFKPTLDDVVQNTVQPEADDQVKEQEQEGSTSGPDATTKSDEEVRTTPQPESPVTKGHAEKVADESNEIDADVQEKPSVEPAKPVTPVKGSDEPENTLVYDEIEESDQQANVPSSTTPKESSVLKQQDVTQGVSDDDVIDEDKVTEHSKLATSSPTTAVPAVTATEQAESDEQEQSEVQTPLKPQDDIVSRTTVQPPESSSVLYEEKPSTSVPLSAESDEEPSSYEDKKPHGVSHDEEVGTTVSPSLAEQDEENVEEQDSQKPDLPASDDLEQDTTTRRSAEDGSGSEQFTEPAVSKQTVIPAVDRQTTIAPAQDDQDEDDAKNPLTDAVSDVTERVSDDQQEQDVVAADKDEDQVGATKVPFAQAGSEDSEETTTDAKSQDSALNVTPTTAVFDATEDSVKPDPKKPEQDPTSYDEVEDDVEPTRAPTAAVPEQDEKQHEPLSTESSDEKVEGTTTLPVKADDVEQEPAFSTPSDDQSKQPATVATPTEAAEEQTESDEVAKPEADEKETYPKEQGTTVAPSSVKPSIDAQTTEAAFDKPEEEDEEESNKPVAHDEVTGEEEEPASATTLRTPVRVSDDETGDEEPASGTTLRTPVKVSDKESDEEESSATTTQRAPAKVSYDEIDDEETSYATTLRAPVKQSDGETDEESADDETGDAEPAPATTLRTPAKQSDDEASEEEPASATTLRTPVKVSDEETGDDELTSATTLRTPVKVADDELTAATTLRTPVQQADDETDEEPQEQIDSEATTASSPSVVRDDVTESNEQDKQPQTTDSSTAAPKPTSTLGPVASDPSEDDDADTSSEQPKPALEQGSGDKEDTQASTTVASASEPEQDRSGEQEQEEPSYTPVKLGADEREQDKVPEVTTVAASVAQDDKGSAQSSEEDEAEVPQTDDLNADDDSSEEDNEPVAPILVPTTAQPTKAPSTTSATTENDTVKDVPAEQSTTVAPLEAVTHSTRAPDSDSQVTEQPTTTRQEESSVTEQASSSTGTAAPTTGAPAGDAVSDEAEATEAPHSAVTSTATDAPQDEKQTTPAADKEDEPAITSTSTSTTAAPTTTEQTTLAPTQKPSPSVATEKPTTSTVAPAAADILDERFDDDAPTQVTQKPVVPPADDKVSAKPQETSPDDSMDEDDDQQKVQEPSVASDSKPDEQQPSQPETVGPSYGAPGQHYDTGYGHMPPHYPPSSYEDDYGEEEDPAAFGPGTCRYGGKLYVSAQQIPRDDPCDFCFCFRSDIICLQQSCPPPISGCNEEPISGFCCPRYECPVSMATVLNVTTSTTTTTTTLPPHFPAHAYKGQVQKRGCQIQGKPYNVGEMVASASGPCMRCTCGGDGQMQCEPKACSPEPMLQQMIAVAASRRR</sequence>
<feature type="compositionally biased region" description="Polar residues" evidence="1">
    <location>
        <begin position="932"/>
        <end position="941"/>
    </location>
</feature>
<feature type="compositionally biased region" description="Low complexity" evidence="1">
    <location>
        <begin position="2468"/>
        <end position="2484"/>
    </location>
</feature>
<feature type="compositionally biased region" description="Basic and acidic residues" evidence="1">
    <location>
        <begin position="1946"/>
        <end position="1957"/>
    </location>
</feature>
<feature type="compositionally biased region" description="Polar residues" evidence="1">
    <location>
        <begin position="1161"/>
        <end position="1175"/>
    </location>
</feature>
<dbReference type="EnsemblMetazoa" id="ASIC006289-RA">
    <property type="protein sequence ID" value="ASIC006289-PA"/>
    <property type="gene ID" value="ASIC006289"/>
</dbReference>
<dbReference type="Gene3D" id="2.10.70.10">
    <property type="entry name" value="Complement Module, domain 1"/>
    <property type="match status" value="1"/>
</dbReference>
<feature type="compositionally biased region" description="Polar residues" evidence="1">
    <location>
        <begin position="2272"/>
        <end position="2281"/>
    </location>
</feature>
<reference evidence="4" key="2">
    <citation type="submission" date="2020-05" db="UniProtKB">
        <authorList>
            <consortium name="EnsemblMetazoa"/>
        </authorList>
    </citation>
    <scope>IDENTIFICATION</scope>
</reference>
<feature type="compositionally biased region" description="Polar residues" evidence="1">
    <location>
        <begin position="2063"/>
        <end position="2082"/>
    </location>
</feature>
<feature type="compositionally biased region" description="Polar residues" evidence="1">
    <location>
        <begin position="1924"/>
        <end position="1938"/>
    </location>
</feature>
<dbReference type="PANTHER" id="PTHR46439:SF1">
    <property type="entry name" value="CYSTEINE-RICH MOTOR NEURON 1 PROTEIN"/>
    <property type="match status" value="1"/>
</dbReference>
<feature type="compositionally biased region" description="Low complexity" evidence="1">
    <location>
        <begin position="446"/>
        <end position="455"/>
    </location>
</feature>
<feature type="domain" description="VWFC" evidence="2">
    <location>
        <begin position="868"/>
        <end position="931"/>
    </location>
</feature>
<keyword evidence="5" id="KW-1185">Reference proteome</keyword>
<feature type="compositionally biased region" description="Low complexity" evidence="1">
    <location>
        <begin position="1698"/>
        <end position="1714"/>
    </location>
</feature>
<feature type="compositionally biased region" description="Basic and acidic residues" evidence="1">
    <location>
        <begin position="1982"/>
        <end position="2000"/>
    </location>
</feature>
<reference evidence="3 5" key="1">
    <citation type="journal article" date="2014" name="BMC Genomics">
        <title>Genome sequence of Anopheles sinensis provides insight into genetics basis of mosquito competence for malaria parasites.</title>
        <authorList>
            <person name="Zhou D."/>
            <person name="Zhang D."/>
            <person name="Ding G."/>
            <person name="Shi L."/>
            <person name="Hou Q."/>
            <person name="Ye Y."/>
            <person name="Xu Y."/>
            <person name="Zhou H."/>
            <person name="Xiong C."/>
            <person name="Li S."/>
            <person name="Yu J."/>
            <person name="Hong S."/>
            <person name="Yu X."/>
            <person name="Zou P."/>
            <person name="Chen C."/>
            <person name="Chang X."/>
            <person name="Wang W."/>
            <person name="Lv Y."/>
            <person name="Sun Y."/>
            <person name="Ma L."/>
            <person name="Shen B."/>
            <person name="Zhu C."/>
        </authorList>
    </citation>
    <scope>NUCLEOTIDE SEQUENCE [LARGE SCALE GENOMIC DNA]</scope>
</reference>
<evidence type="ECO:0000259" key="2">
    <source>
        <dbReference type="PROSITE" id="PS50184"/>
    </source>
</evidence>
<feature type="compositionally biased region" description="Polar residues" evidence="1">
    <location>
        <begin position="1373"/>
        <end position="1386"/>
    </location>
</feature>
<feature type="compositionally biased region" description="Basic and acidic residues" evidence="1">
    <location>
        <begin position="1091"/>
        <end position="1108"/>
    </location>
</feature>
<feature type="domain" description="VWFC" evidence="2">
    <location>
        <begin position="204"/>
        <end position="271"/>
    </location>
</feature>
<dbReference type="PANTHER" id="PTHR46439">
    <property type="entry name" value="CYSTEINE-RICH MOTOR NEURON 1 PROTEIN"/>
    <property type="match status" value="1"/>
</dbReference>
<feature type="compositionally biased region" description="Low complexity" evidence="1">
    <location>
        <begin position="2537"/>
        <end position="2553"/>
    </location>
</feature>
<feature type="compositionally biased region" description="Acidic residues" evidence="1">
    <location>
        <begin position="2739"/>
        <end position="2749"/>
    </location>
</feature>
<dbReference type="EMBL" id="KE524974">
    <property type="protein sequence ID" value="KFB38806.1"/>
    <property type="molecule type" value="Genomic_DNA"/>
</dbReference>
<feature type="compositionally biased region" description="Basic and acidic residues" evidence="1">
    <location>
        <begin position="1473"/>
        <end position="1484"/>
    </location>
</feature>
<feature type="compositionally biased region" description="Acidic residues" evidence="1">
    <location>
        <begin position="805"/>
        <end position="817"/>
    </location>
</feature>
<feature type="compositionally biased region" description="Basic and acidic residues" evidence="1">
    <location>
        <begin position="2308"/>
        <end position="2320"/>
    </location>
</feature>
<feature type="compositionally biased region" description="Polar residues" evidence="1">
    <location>
        <begin position="2297"/>
        <end position="2306"/>
    </location>
</feature>
<organism evidence="3">
    <name type="scientific">Anopheles sinensis</name>
    <name type="common">Mosquito</name>
    <dbReference type="NCBI Taxonomy" id="74873"/>
    <lineage>
        <taxon>Eukaryota</taxon>
        <taxon>Metazoa</taxon>
        <taxon>Ecdysozoa</taxon>
        <taxon>Arthropoda</taxon>
        <taxon>Hexapoda</taxon>
        <taxon>Insecta</taxon>
        <taxon>Pterygota</taxon>
        <taxon>Neoptera</taxon>
        <taxon>Endopterygota</taxon>
        <taxon>Diptera</taxon>
        <taxon>Nematocera</taxon>
        <taxon>Culicoidea</taxon>
        <taxon>Culicidae</taxon>
        <taxon>Anophelinae</taxon>
        <taxon>Anopheles</taxon>
    </lineage>
</organism>
<dbReference type="InterPro" id="IPR001007">
    <property type="entry name" value="VWF_dom"/>
</dbReference>
<feature type="compositionally biased region" description="Basic and acidic residues" evidence="1">
    <location>
        <begin position="1493"/>
        <end position="1512"/>
    </location>
</feature>
<feature type="compositionally biased region" description="Acidic residues" evidence="1">
    <location>
        <begin position="842"/>
        <end position="854"/>
    </location>
</feature>
<dbReference type="EMBL" id="ATLV01014490">
    <property type="status" value="NOT_ANNOTATED_CDS"/>
    <property type="molecule type" value="Genomic_DNA"/>
</dbReference>
<feature type="compositionally biased region" description="Polar residues" evidence="1">
    <location>
        <begin position="2321"/>
        <end position="2338"/>
    </location>
</feature>
<feature type="compositionally biased region" description="Basic and acidic residues" evidence="1">
    <location>
        <begin position="2096"/>
        <end position="2105"/>
    </location>
</feature>
<dbReference type="EMBL" id="ATLV01014491">
    <property type="status" value="NOT_ANNOTATED_CDS"/>
    <property type="molecule type" value="Genomic_DNA"/>
</dbReference>